<evidence type="ECO:0000313" key="3">
    <source>
        <dbReference type="EMBL" id="WUT88010.1"/>
    </source>
</evidence>
<evidence type="ECO:0000256" key="2">
    <source>
        <dbReference type="SAM" id="Phobius"/>
    </source>
</evidence>
<sequence>MEHTDRTPGIQLSESEAAAEARRIIESLYRPAPAPAPIPTSYRDTSPIEPGTAAPAVQEGRPPMSQRATDLSGLMLAGSVASLSVGGATSLVLYTLGQVDPVTLAVGAAGPVALVLAVGSLIRSAGRAKADSHTEHHHHYNGTVRQETTNVSSTTKGLFAKNRNDVR</sequence>
<dbReference type="Proteomes" id="UP001432060">
    <property type="component" value="Plasmid unnamed2"/>
</dbReference>
<feature type="transmembrane region" description="Helical" evidence="2">
    <location>
        <begin position="102"/>
        <end position="122"/>
    </location>
</feature>
<dbReference type="EMBL" id="CP109021">
    <property type="protein sequence ID" value="WUT88010.1"/>
    <property type="molecule type" value="Genomic_DNA"/>
</dbReference>
<protein>
    <submittedName>
        <fullName evidence="3">Uncharacterized protein</fullName>
    </submittedName>
</protein>
<feature type="region of interest" description="Disordered" evidence="1">
    <location>
        <begin position="30"/>
        <end position="66"/>
    </location>
</feature>
<keyword evidence="2" id="KW-0472">Membrane</keyword>
<keyword evidence="4" id="KW-1185">Reference proteome</keyword>
<gene>
    <name evidence="3" type="ORF">OG515_37675</name>
</gene>
<dbReference type="RefSeq" id="WP_329405014.1">
    <property type="nucleotide sequence ID" value="NZ_CP109021.1"/>
</dbReference>
<organism evidence="3 4">
    <name type="scientific">Streptomyces melanogenes</name>
    <dbReference type="NCBI Taxonomy" id="67326"/>
    <lineage>
        <taxon>Bacteria</taxon>
        <taxon>Bacillati</taxon>
        <taxon>Actinomycetota</taxon>
        <taxon>Actinomycetes</taxon>
        <taxon>Kitasatosporales</taxon>
        <taxon>Streptomycetaceae</taxon>
        <taxon>Streptomyces</taxon>
    </lineage>
</organism>
<feature type="compositionally biased region" description="Polar residues" evidence="1">
    <location>
        <begin position="143"/>
        <end position="156"/>
    </location>
</feature>
<feature type="region of interest" description="Disordered" evidence="1">
    <location>
        <begin position="129"/>
        <end position="167"/>
    </location>
</feature>
<keyword evidence="2" id="KW-1133">Transmembrane helix</keyword>
<accession>A0ABZ1XZP3</accession>
<name>A0ABZ1XZP3_9ACTN</name>
<feature type="transmembrane region" description="Helical" evidence="2">
    <location>
        <begin position="71"/>
        <end position="96"/>
    </location>
</feature>
<evidence type="ECO:0000313" key="4">
    <source>
        <dbReference type="Proteomes" id="UP001432060"/>
    </source>
</evidence>
<keyword evidence="2" id="KW-0812">Transmembrane</keyword>
<evidence type="ECO:0000256" key="1">
    <source>
        <dbReference type="SAM" id="MobiDB-lite"/>
    </source>
</evidence>
<keyword evidence="3" id="KW-0614">Plasmid</keyword>
<proteinExistence type="predicted"/>
<geneLocation type="plasmid" evidence="3 4">
    <name>unnamed2</name>
</geneLocation>
<reference evidence="3" key="1">
    <citation type="submission" date="2022-10" db="EMBL/GenBank/DDBJ databases">
        <title>The complete genomes of actinobacterial strains from the NBC collection.</title>
        <authorList>
            <person name="Joergensen T.S."/>
            <person name="Alvarez Arevalo M."/>
            <person name="Sterndorff E.B."/>
            <person name="Faurdal D."/>
            <person name="Vuksanovic O."/>
            <person name="Mourched A.-S."/>
            <person name="Charusanti P."/>
            <person name="Shaw S."/>
            <person name="Blin K."/>
            <person name="Weber T."/>
        </authorList>
    </citation>
    <scope>NUCLEOTIDE SEQUENCE</scope>
    <source>
        <strain evidence="3">NBC_00668</strain>
        <plasmid evidence="3">unnamed2</plasmid>
    </source>
</reference>